<evidence type="ECO:0000313" key="9">
    <source>
        <dbReference type="Proteomes" id="UP000544222"/>
    </source>
</evidence>
<dbReference type="GO" id="GO:0032300">
    <property type="term" value="C:mismatch repair complex"/>
    <property type="evidence" value="ECO:0007669"/>
    <property type="project" value="InterPro"/>
</dbReference>
<dbReference type="InterPro" id="IPR014790">
    <property type="entry name" value="MutL_C"/>
</dbReference>
<keyword evidence="4 5" id="KW-0234">DNA repair</keyword>
<dbReference type="InterPro" id="IPR042121">
    <property type="entry name" value="MutL_C_regsub"/>
</dbReference>
<dbReference type="RefSeq" id="WP_183412943.1">
    <property type="nucleotide sequence ID" value="NZ_JACHYB010000001.1"/>
</dbReference>
<dbReference type="GO" id="GO:0140664">
    <property type="term" value="F:ATP-dependent DNA damage sensor activity"/>
    <property type="evidence" value="ECO:0007669"/>
    <property type="project" value="InterPro"/>
</dbReference>
<organism evidence="8 9">
    <name type="scientific">Microbacter margulisiae</name>
    <dbReference type="NCBI Taxonomy" id="1350067"/>
    <lineage>
        <taxon>Bacteria</taxon>
        <taxon>Pseudomonadati</taxon>
        <taxon>Bacteroidota</taxon>
        <taxon>Bacteroidia</taxon>
        <taxon>Bacteroidales</taxon>
        <taxon>Porphyromonadaceae</taxon>
        <taxon>Microbacter</taxon>
    </lineage>
</organism>
<sequence>MHDIIHLLPDHVANQIAAGEVIQRPASVLKELVENAIDAEATLIQVILKDAGRTLIQVIDNGKGMSETDVRMAFERHATSKIQDASDLFALHTMGFRGEALASIAAVAQIEVHTRREEDELGSLIAISGSHLEKQEVISCPKGTVFFVKNLFFNVPARRKFLKSNETELRQLIMELTRIALVYPQLQFTLHHNDTELLRLMPSNHRQRIGQLFPSRNHSTQHQLLPISAETSMVSISGYVGTPETSVRNPNQFFFVNGRYMRHPYFHKAVMQAYEGMIASPLSPSYFIYFEIDPATIDVNIHPTKTEIKFEHEPAVWSILLAAVKESLSKSHAIPSIEFDQEGAIDIPPMTTTKAPAEQPRVNVNPAYNPFDTYSERSSHYTRPPMNWESLYQDFEKPKETLFSQKQVFPSEDDTQQGLLDEEHEGKNYLLYKNRFILAGGKSGLMFVDRQRAHIRILFEQWMRQLRERKGFSQQLLFPEMISLSIDDALLFETVLPELQDVGFDLSSLGKDTFVINGVPAGFEKSSVMSMIELLIDTVKHSKGKMKEVLDEAIALTMAKSAAVNNDRPMTQDEMGQLLGQLFTCENPNTTPDGKPIVVILGQDEIEKKF</sequence>
<dbReference type="PANTHER" id="PTHR10073">
    <property type="entry name" value="DNA MISMATCH REPAIR PROTEIN MLH, PMS, MUTL"/>
    <property type="match status" value="1"/>
</dbReference>
<evidence type="ECO:0000259" key="6">
    <source>
        <dbReference type="SMART" id="SM00853"/>
    </source>
</evidence>
<feature type="domain" description="MutL C-terminal dimerisation" evidence="6">
    <location>
        <begin position="429"/>
        <end position="570"/>
    </location>
</feature>
<dbReference type="SUPFAM" id="SSF55874">
    <property type="entry name" value="ATPase domain of HSP90 chaperone/DNA topoisomerase II/histidine kinase"/>
    <property type="match status" value="1"/>
</dbReference>
<dbReference type="PANTHER" id="PTHR10073:SF12">
    <property type="entry name" value="DNA MISMATCH REPAIR PROTEIN MLH1"/>
    <property type="match status" value="1"/>
</dbReference>
<dbReference type="CDD" id="cd16926">
    <property type="entry name" value="HATPase_MutL-MLH-PMS-like"/>
    <property type="match status" value="1"/>
</dbReference>
<dbReference type="HAMAP" id="MF_00149">
    <property type="entry name" value="DNA_mis_repair"/>
    <property type="match status" value="1"/>
</dbReference>
<evidence type="ECO:0000313" key="8">
    <source>
        <dbReference type="EMBL" id="MBB3187140.1"/>
    </source>
</evidence>
<dbReference type="Pfam" id="PF08676">
    <property type="entry name" value="MutL_C"/>
    <property type="match status" value="1"/>
</dbReference>
<dbReference type="PROSITE" id="PS00058">
    <property type="entry name" value="DNA_MISMATCH_REPAIR_1"/>
    <property type="match status" value="1"/>
</dbReference>
<dbReference type="GO" id="GO:0030983">
    <property type="term" value="F:mismatched DNA binding"/>
    <property type="evidence" value="ECO:0007669"/>
    <property type="project" value="InterPro"/>
</dbReference>
<dbReference type="InterPro" id="IPR002099">
    <property type="entry name" value="MutL/Mlh/PMS"/>
</dbReference>
<evidence type="ECO:0000256" key="4">
    <source>
        <dbReference type="ARBA" id="ARBA00023204"/>
    </source>
</evidence>
<gene>
    <name evidence="5" type="primary">mutL</name>
    <name evidence="8" type="ORF">FHX64_001303</name>
</gene>
<comment type="function">
    <text evidence="5">This protein is involved in the repair of mismatches in DNA. It is required for dam-dependent methyl-directed DNA mismatch repair. May act as a 'molecular matchmaker', a protein that promotes the formation of a stable complex between two or more DNA-binding proteins in an ATP-dependent manner without itself being part of a final effector complex.</text>
</comment>
<evidence type="ECO:0000256" key="2">
    <source>
        <dbReference type="ARBA" id="ARBA00021975"/>
    </source>
</evidence>
<dbReference type="Gene3D" id="3.30.230.10">
    <property type="match status" value="1"/>
</dbReference>
<dbReference type="InterPro" id="IPR037198">
    <property type="entry name" value="MutL_C_sf"/>
</dbReference>
<comment type="caution">
    <text evidence="8">The sequence shown here is derived from an EMBL/GenBank/DDBJ whole genome shotgun (WGS) entry which is preliminary data.</text>
</comment>
<accession>A0A7W5DR02</accession>
<keyword evidence="9" id="KW-1185">Reference proteome</keyword>
<dbReference type="CDD" id="cd00782">
    <property type="entry name" value="MutL_Trans"/>
    <property type="match status" value="1"/>
</dbReference>
<evidence type="ECO:0000256" key="1">
    <source>
        <dbReference type="ARBA" id="ARBA00006082"/>
    </source>
</evidence>
<dbReference type="Pfam" id="PF01119">
    <property type="entry name" value="DNA_mis_repair"/>
    <property type="match status" value="1"/>
</dbReference>
<dbReference type="Gene3D" id="3.30.1370.100">
    <property type="entry name" value="MutL, C-terminal domain, regulatory subdomain"/>
    <property type="match status" value="1"/>
</dbReference>
<dbReference type="EMBL" id="JACHYB010000001">
    <property type="protein sequence ID" value="MBB3187140.1"/>
    <property type="molecule type" value="Genomic_DNA"/>
</dbReference>
<dbReference type="GO" id="GO:0016887">
    <property type="term" value="F:ATP hydrolysis activity"/>
    <property type="evidence" value="ECO:0007669"/>
    <property type="project" value="InterPro"/>
</dbReference>
<dbReference type="FunFam" id="3.30.565.10:FF:000003">
    <property type="entry name" value="DNA mismatch repair endonuclease MutL"/>
    <property type="match status" value="1"/>
</dbReference>
<dbReference type="InterPro" id="IPR013507">
    <property type="entry name" value="DNA_mismatch_S5_2-like"/>
</dbReference>
<dbReference type="InterPro" id="IPR014762">
    <property type="entry name" value="DNA_mismatch_repair_CS"/>
</dbReference>
<dbReference type="InterPro" id="IPR038973">
    <property type="entry name" value="MutL/Mlh/Pms-like"/>
</dbReference>
<dbReference type="SUPFAM" id="SSF54211">
    <property type="entry name" value="Ribosomal protein S5 domain 2-like"/>
    <property type="match status" value="1"/>
</dbReference>
<dbReference type="InterPro" id="IPR036890">
    <property type="entry name" value="HATPase_C_sf"/>
</dbReference>
<dbReference type="InterPro" id="IPR020667">
    <property type="entry name" value="DNA_mismatch_repair_MutL"/>
</dbReference>
<evidence type="ECO:0000256" key="3">
    <source>
        <dbReference type="ARBA" id="ARBA00022763"/>
    </source>
</evidence>
<comment type="similarity">
    <text evidence="1 5">Belongs to the DNA mismatch repair MutL/HexB family.</text>
</comment>
<dbReference type="AlphaFoldDB" id="A0A7W5DR02"/>
<dbReference type="Proteomes" id="UP000544222">
    <property type="component" value="Unassembled WGS sequence"/>
</dbReference>
<reference evidence="8 9" key="1">
    <citation type="submission" date="2020-08" db="EMBL/GenBank/DDBJ databases">
        <title>Genomic Encyclopedia of Type Strains, Phase IV (KMG-IV): sequencing the most valuable type-strain genomes for metagenomic binning, comparative biology and taxonomic classification.</title>
        <authorList>
            <person name="Goeker M."/>
        </authorList>
    </citation>
    <scope>NUCLEOTIDE SEQUENCE [LARGE SCALE GENOMIC DNA]</scope>
    <source>
        <strain evidence="8 9">DSM 27471</strain>
    </source>
</reference>
<protein>
    <recommendedName>
        <fullName evidence="2 5">DNA mismatch repair protein MutL</fullName>
    </recommendedName>
</protein>
<proteinExistence type="inferred from homology"/>
<evidence type="ECO:0000259" key="7">
    <source>
        <dbReference type="SMART" id="SM01340"/>
    </source>
</evidence>
<feature type="domain" description="DNA mismatch repair protein S5" evidence="7">
    <location>
        <begin position="209"/>
        <end position="329"/>
    </location>
</feature>
<name>A0A7W5DR02_9PORP</name>
<dbReference type="Gene3D" id="3.30.565.10">
    <property type="entry name" value="Histidine kinase-like ATPase, C-terminal domain"/>
    <property type="match status" value="1"/>
</dbReference>
<dbReference type="InterPro" id="IPR042120">
    <property type="entry name" value="MutL_C_dimsub"/>
</dbReference>
<keyword evidence="3 5" id="KW-0227">DNA damage</keyword>
<dbReference type="NCBIfam" id="TIGR00585">
    <property type="entry name" value="mutl"/>
    <property type="match status" value="1"/>
</dbReference>
<dbReference type="InterPro" id="IPR014721">
    <property type="entry name" value="Ribsml_uS5_D2-typ_fold_subgr"/>
</dbReference>
<dbReference type="SUPFAM" id="SSF118116">
    <property type="entry name" value="DNA mismatch repair protein MutL"/>
    <property type="match status" value="1"/>
</dbReference>
<dbReference type="Gene3D" id="3.30.1540.20">
    <property type="entry name" value="MutL, C-terminal domain, dimerisation subdomain"/>
    <property type="match status" value="1"/>
</dbReference>
<dbReference type="InterPro" id="IPR020568">
    <property type="entry name" value="Ribosomal_Su5_D2-typ_SF"/>
</dbReference>
<dbReference type="Pfam" id="PF13589">
    <property type="entry name" value="HATPase_c_3"/>
    <property type="match status" value="1"/>
</dbReference>
<dbReference type="GO" id="GO:0005524">
    <property type="term" value="F:ATP binding"/>
    <property type="evidence" value="ECO:0007669"/>
    <property type="project" value="InterPro"/>
</dbReference>
<dbReference type="GO" id="GO:0006298">
    <property type="term" value="P:mismatch repair"/>
    <property type="evidence" value="ECO:0007669"/>
    <property type="project" value="UniProtKB-UniRule"/>
</dbReference>
<dbReference type="SMART" id="SM00853">
    <property type="entry name" value="MutL_C"/>
    <property type="match status" value="1"/>
</dbReference>
<evidence type="ECO:0000256" key="5">
    <source>
        <dbReference type="HAMAP-Rule" id="MF_00149"/>
    </source>
</evidence>
<dbReference type="SMART" id="SM01340">
    <property type="entry name" value="DNA_mis_repair"/>
    <property type="match status" value="1"/>
</dbReference>